<dbReference type="PANTHER" id="PTHR32347">
    <property type="entry name" value="EFFLUX SYSTEM COMPONENT YKNX-RELATED"/>
    <property type="match status" value="1"/>
</dbReference>
<feature type="transmembrane region" description="Helical" evidence="3">
    <location>
        <begin position="209"/>
        <end position="225"/>
    </location>
</feature>
<dbReference type="Proteomes" id="UP000807785">
    <property type="component" value="Unassembled WGS sequence"/>
</dbReference>
<dbReference type="EMBL" id="JADJEV010000005">
    <property type="protein sequence ID" value="MBK6975655.1"/>
    <property type="molecule type" value="Genomic_DNA"/>
</dbReference>
<comment type="caution">
    <text evidence="5">The sequence shown here is derived from an EMBL/GenBank/DDBJ whole genome shotgun (WGS) entry which is preliminary data.</text>
</comment>
<dbReference type="InterPro" id="IPR050465">
    <property type="entry name" value="UPF0194_transport"/>
</dbReference>
<evidence type="ECO:0000313" key="6">
    <source>
        <dbReference type="Proteomes" id="UP000807785"/>
    </source>
</evidence>
<dbReference type="SUPFAM" id="SSF55781">
    <property type="entry name" value="GAF domain-like"/>
    <property type="match status" value="1"/>
</dbReference>
<protein>
    <submittedName>
        <fullName evidence="5">HlyD family efflux transporter periplasmic adaptor subunit</fullName>
    </submittedName>
</protein>
<dbReference type="Gene3D" id="3.30.450.40">
    <property type="match status" value="1"/>
</dbReference>
<accession>A0A9D7HWM8</accession>
<dbReference type="EMBL" id="JADJEV010000002">
    <property type="protein sequence ID" value="MBK6972061.1"/>
    <property type="molecule type" value="Genomic_DNA"/>
</dbReference>
<dbReference type="AlphaFoldDB" id="A0A9D7HWM8"/>
<dbReference type="SUPFAM" id="SSF111369">
    <property type="entry name" value="HlyD-like secretion proteins"/>
    <property type="match status" value="1"/>
</dbReference>
<evidence type="ECO:0000256" key="2">
    <source>
        <dbReference type="ARBA" id="ARBA00023054"/>
    </source>
</evidence>
<evidence type="ECO:0000256" key="3">
    <source>
        <dbReference type="SAM" id="Phobius"/>
    </source>
</evidence>
<organism evidence="5 6">
    <name type="scientific">Candidatus Methylophosphatis roskildensis</name>
    <dbReference type="NCBI Taxonomy" id="2899263"/>
    <lineage>
        <taxon>Bacteria</taxon>
        <taxon>Pseudomonadati</taxon>
        <taxon>Pseudomonadota</taxon>
        <taxon>Betaproteobacteria</taxon>
        <taxon>Nitrosomonadales</taxon>
        <taxon>Sterolibacteriaceae</taxon>
        <taxon>Candidatus Methylophosphatis</taxon>
    </lineage>
</organism>
<dbReference type="PANTHER" id="PTHR32347:SF23">
    <property type="entry name" value="BLL5650 PROTEIN"/>
    <property type="match status" value="1"/>
</dbReference>
<evidence type="ECO:0000256" key="1">
    <source>
        <dbReference type="ARBA" id="ARBA00004196"/>
    </source>
</evidence>
<evidence type="ECO:0000313" key="4">
    <source>
        <dbReference type="EMBL" id="MBK6972061.1"/>
    </source>
</evidence>
<gene>
    <name evidence="4" type="ORF">IPH26_03610</name>
    <name evidence="5" type="ORF">IPH26_22820</name>
</gene>
<reference evidence="5" key="1">
    <citation type="submission" date="2020-10" db="EMBL/GenBank/DDBJ databases">
        <title>Connecting structure to function with the recovery of over 1000 high-quality activated sludge metagenome-assembled genomes encoding full-length rRNA genes using long-read sequencing.</title>
        <authorList>
            <person name="Singleton C.M."/>
            <person name="Petriglieri F."/>
            <person name="Kristensen J.M."/>
            <person name="Kirkegaard R.H."/>
            <person name="Michaelsen T.Y."/>
            <person name="Andersen M.H."/>
            <person name="Karst S.M."/>
            <person name="Dueholm M.S."/>
            <person name="Nielsen P.H."/>
            <person name="Albertsen M."/>
        </authorList>
    </citation>
    <scope>NUCLEOTIDE SEQUENCE</scope>
    <source>
        <strain evidence="5">Bjer_18-Q3-R1-45_BAT3C.347</strain>
    </source>
</reference>
<comment type="subcellular location">
    <subcellularLocation>
        <location evidence="1">Cell envelope</location>
    </subcellularLocation>
</comment>
<dbReference type="InterPro" id="IPR029016">
    <property type="entry name" value="GAF-like_dom_sf"/>
</dbReference>
<name>A0A9D7HWM8_9PROT</name>
<keyword evidence="2" id="KW-0175">Coiled coil</keyword>
<keyword evidence="3" id="KW-0472">Membrane</keyword>
<dbReference type="GO" id="GO:0030313">
    <property type="term" value="C:cell envelope"/>
    <property type="evidence" value="ECO:0007669"/>
    <property type="project" value="UniProtKB-SubCell"/>
</dbReference>
<sequence>MDHTARPASNDGDHAQALRDAQARIALFAALLESETLSVAAHRLAATLAVDGGFDRVSIGLCERGRTRLIASSHLDLGQTPPELEQLLLGAMDEALEQGHSLTCPAIESDTIQVLVEHQLLQHQVNAAIATVPLGLSGEHFAAVCVERRGGTQFTSSELLGLEQRLVLAAPALRWMHAAHQSWHRRARQALWRYWAALRRPERNNRRRMLIGAFLVAAFVALVPLEDHVGGRARIEGFEQRTISAPTDSFIKTAHVRPGDIVKAGDPLVDLLEADLHLERERWTSQLVQHENAYASAMARSDRFAAATSIARVSEAQAQLALVDGQLARARIAAPFDAQVIQGDLSQSIGAPVRQGDTLLTLATIDRQRVVVEVDEVDIARVKPGQAGQLALSSLPWEQHDLVVDRIAPISKPVDGRNVFEVVARLSASQADLRPGLLGRAELVTGRAPVLWAWTRHALLRLRVSLWSWLE</sequence>
<dbReference type="Gene3D" id="2.40.30.170">
    <property type="match status" value="1"/>
</dbReference>
<keyword evidence="3" id="KW-0812">Transmembrane</keyword>
<proteinExistence type="predicted"/>
<keyword evidence="3" id="KW-1133">Transmembrane helix</keyword>
<evidence type="ECO:0000313" key="5">
    <source>
        <dbReference type="EMBL" id="MBK6975655.1"/>
    </source>
</evidence>